<feature type="binding site" evidence="8">
    <location>
        <position position="353"/>
    </location>
    <ligand>
        <name>Zn(2+)</name>
        <dbReference type="ChEBI" id="CHEBI:29105"/>
        <note>catalytic</note>
    </ligand>
</feature>
<dbReference type="GO" id="GO:0042277">
    <property type="term" value="F:peptide binding"/>
    <property type="evidence" value="ECO:0007669"/>
    <property type="project" value="TreeGrafter"/>
</dbReference>
<evidence type="ECO:0000256" key="1">
    <source>
        <dbReference type="ARBA" id="ARBA00010136"/>
    </source>
</evidence>
<feature type="binding site" evidence="8">
    <location>
        <position position="330"/>
    </location>
    <ligand>
        <name>Zn(2+)</name>
        <dbReference type="ChEBI" id="CHEBI:29105"/>
        <note>catalytic</note>
    </ligand>
</feature>
<dbReference type="InterPro" id="IPR050344">
    <property type="entry name" value="Peptidase_M1_aminopeptidases"/>
</dbReference>
<dbReference type="GO" id="GO:1990593">
    <property type="term" value="F:nascent polypeptide-associated complex binding"/>
    <property type="evidence" value="ECO:0007669"/>
    <property type="project" value="EnsemblFungi"/>
</dbReference>
<evidence type="ECO:0000256" key="2">
    <source>
        <dbReference type="ARBA" id="ARBA00022670"/>
    </source>
</evidence>
<dbReference type="OrthoDB" id="10031169at2759"/>
<evidence type="ECO:0000256" key="7">
    <source>
        <dbReference type="PIRSR" id="PIRSR634016-1"/>
    </source>
</evidence>
<dbReference type="InterPro" id="IPR027268">
    <property type="entry name" value="Peptidase_M4/M1_CTD_sf"/>
</dbReference>
<evidence type="ECO:0000256" key="3">
    <source>
        <dbReference type="ARBA" id="ARBA00022723"/>
    </source>
</evidence>
<proteinExistence type="inferred from homology"/>
<dbReference type="InterPro" id="IPR034016">
    <property type="entry name" value="M1_APN-typ"/>
</dbReference>
<gene>
    <name evidence="15" type="ORF">LALA0_S04e08284g</name>
</gene>
<dbReference type="AlphaFoldDB" id="A0A0C7MQF7"/>
<dbReference type="Gene3D" id="1.25.50.20">
    <property type="match status" value="1"/>
</dbReference>
<evidence type="ECO:0000256" key="10">
    <source>
        <dbReference type="RuleBase" id="RU364040"/>
    </source>
</evidence>
<keyword evidence="2 10" id="KW-0645">Protease</keyword>
<dbReference type="SUPFAM" id="SSF55486">
    <property type="entry name" value="Metalloproteases ('zincins'), catalytic domain"/>
    <property type="match status" value="1"/>
</dbReference>
<dbReference type="PANTHER" id="PTHR11533">
    <property type="entry name" value="PROTEASE M1 ZINC METALLOPROTEASE"/>
    <property type="match status" value="1"/>
</dbReference>
<evidence type="ECO:0000259" key="12">
    <source>
        <dbReference type="Pfam" id="PF01433"/>
    </source>
</evidence>
<evidence type="ECO:0000256" key="6">
    <source>
        <dbReference type="ARBA" id="ARBA00023049"/>
    </source>
</evidence>
<feature type="region of interest" description="Disordered" evidence="11">
    <location>
        <begin position="184"/>
        <end position="203"/>
    </location>
</feature>
<dbReference type="SUPFAM" id="SSF63737">
    <property type="entry name" value="Leukotriene A4 hydrolase N-terminal domain"/>
    <property type="match status" value="1"/>
</dbReference>
<dbReference type="GO" id="GO:0070006">
    <property type="term" value="F:metalloaminopeptidase activity"/>
    <property type="evidence" value="ECO:0007669"/>
    <property type="project" value="TreeGrafter"/>
</dbReference>
<dbReference type="Pfam" id="PF17900">
    <property type="entry name" value="Peptidase_M1_N"/>
    <property type="match status" value="1"/>
</dbReference>
<dbReference type="InterPro" id="IPR014782">
    <property type="entry name" value="Peptidase_M1_dom"/>
</dbReference>
<dbReference type="GO" id="GO:0016020">
    <property type="term" value="C:membrane"/>
    <property type="evidence" value="ECO:0007669"/>
    <property type="project" value="TreeGrafter"/>
</dbReference>
<evidence type="ECO:0000256" key="11">
    <source>
        <dbReference type="SAM" id="MobiDB-lite"/>
    </source>
</evidence>
<dbReference type="STRING" id="1245769.A0A0C7MQF7"/>
<organism evidence="15 16">
    <name type="scientific">Lachancea lanzarotensis</name>
    <dbReference type="NCBI Taxonomy" id="1245769"/>
    <lineage>
        <taxon>Eukaryota</taxon>
        <taxon>Fungi</taxon>
        <taxon>Dikarya</taxon>
        <taxon>Ascomycota</taxon>
        <taxon>Saccharomycotina</taxon>
        <taxon>Saccharomycetes</taxon>
        <taxon>Saccharomycetales</taxon>
        <taxon>Saccharomycetaceae</taxon>
        <taxon>Lachancea</taxon>
    </lineage>
</organism>
<keyword evidence="16" id="KW-1185">Reference proteome</keyword>
<dbReference type="Gene3D" id="1.10.390.10">
    <property type="entry name" value="Neutral Protease Domain 2"/>
    <property type="match status" value="1"/>
</dbReference>
<protein>
    <recommendedName>
        <fullName evidence="10">Aminopeptidase</fullName>
        <ecNumber evidence="10">3.4.11.-</ecNumber>
    </recommendedName>
</protein>
<dbReference type="Pfam" id="PF11838">
    <property type="entry name" value="ERAP1_C"/>
    <property type="match status" value="1"/>
</dbReference>
<sequence length="917" mass="102988">MLSLLNAIVPTKYAIELSIEPSKANFRGLLRADLALNKNQAHGNNELITTFSLHAEDIVVLSAKIGSQNLDISYDRTANTVNFHCGEGLEAVQENGVSEQLVLEYVGKLQLIKTFQDATRGVFKTNFMDAETGSSDNFVVATHSQPFFARRIFPCIDEINHKAYMQLSIKTLPRFEVVSNTQVESTADEEQSPENCTDATPPNAMKTVSFATTPLMTPALFGFVLGDLQCIESHVALPQGKLPIRILATQQVELAAFALDTVSEYLPALQEFFKCEYPLTKLDFALLPFLSDMAMENFGLITIRQDHLLLDPTMLADETVRAQVQQLTVHELVHQWMGNYISFDSWEHLWFNEAFATWCACEIMSAVSHQDHWSSPDYLQQLNGSLLVDASFGSRSIAATSKKEHITQTSDSLDPHNYTKGISILRSLQCVIGKENFESALQALCCDKSYHERSIKPSEIWSYFGQHLRSMNISNFMFSWTHSPGFPVLHVVSQSDKTVLKQSRFLTGNSDTAENVPFQIPLFTRLSDGSEDKQHVLMTDRTLTLPYNPLLFNSDVKGYYRVSYEDSESYDRLSNALVEGKLSELDLYGVFRDLEIFIGNEVYQKPEHLGGLFQLLHTIASKVDLSAHSKYYNGLSLGLSILQQVELSDVRFGSGAERSKLLGSIITPLFQQIEWPDSFETTKLSPYQALVMSQVLSAGKTLTEVQFLCGKYFKGVFQGPQKAIPYELLESILTVNSFCTSTLKQWKKHFELAKSSQGVVTHISGCSASDIQVTALETLGYCRDPQLVQKILNYVLTNFDSKGVEKALFGLSNNAKEPCGKEQIRDVLWSWYTLHFDEWARKSLTGDAAKCQSLRNTLLAISVVVFEMWQDMPEKVDIFSTAKQNQFSGELKVADIWTSVKRSQISKMTIYKAILGF</sequence>
<evidence type="ECO:0000256" key="8">
    <source>
        <dbReference type="PIRSR" id="PIRSR634016-3"/>
    </source>
</evidence>
<dbReference type="Gene3D" id="2.60.40.1730">
    <property type="entry name" value="tricorn interacting facor f3 domain"/>
    <property type="match status" value="1"/>
</dbReference>
<dbReference type="GO" id="GO:0005854">
    <property type="term" value="C:nascent polypeptide-associated complex"/>
    <property type="evidence" value="ECO:0007669"/>
    <property type="project" value="EnsemblFungi"/>
</dbReference>
<dbReference type="GO" id="GO:0008270">
    <property type="term" value="F:zinc ion binding"/>
    <property type="evidence" value="ECO:0007669"/>
    <property type="project" value="UniProtKB-UniRule"/>
</dbReference>
<evidence type="ECO:0000259" key="13">
    <source>
        <dbReference type="Pfam" id="PF11838"/>
    </source>
</evidence>
<comment type="similarity">
    <text evidence="1 10">Belongs to the peptidase M1 family.</text>
</comment>
<keyword evidence="3 8" id="KW-0479">Metal-binding</keyword>
<evidence type="ECO:0000256" key="5">
    <source>
        <dbReference type="ARBA" id="ARBA00022833"/>
    </source>
</evidence>
<keyword evidence="6 10" id="KW-0482">Metalloprotease</keyword>
<evidence type="ECO:0000256" key="4">
    <source>
        <dbReference type="ARBA" id="ARBA00022801"/>
    </source>
</evidence>
<dbReference type="InterPro" id="IPR001930">
    <property type="entry name" value="Peptidase_M1"/>
</dbReference>
<accession>A0A0C7MQF7</accession>
<evidence type="ECO:0000256" key="9">
    <source>
        <dbReference type="PIRSR" id="PIRSR634016-4"/>
    </source>
</evidence>
<dbReference type="HOGENOM" id="CLU_003705_3_0_1"/>
<name>A0A0C7MQF7_9SACH</name>
<feature type="binding site" evidence="8">
    <location>
        <position position="334"/>
    </location>
    <ligand>
        <name>Zn(2+)</name>
        <dbReference type="ChEBI" id="CHEBI:29105"/>
        <note>catalytic</note>
    </ligand>
</feature>
<reference evidence="15 16" key="1">
    <citation type="submission" date="2014-12" db="EMBL/GenBank/DDBJ databases">
        <authorList>
            <person name="Neuveglise Cecile"/>
        </authorList>
    </citation>
    <scope>NUCLEOTIDE SEQUENCE [LARGE SCALE GENOMIC DNA]</scope>
    <source>
        <strain evidence="15 16">CBS 12615</strain>
    </source>
</reference>
<dbReference type="Gene3D" id="2.60.40.1910">
    <property type="match status" value="1"/>
</dbReference>
<dbReference type="InterPro" id="IPR024571">
    <property type="entry name" value="ERAP1-like_C_dom"/>
</dbReference>
<dbReference type="Proteomes" id="UP000054304">
    <property type="component" value="Unassembled WGS sequence"/>
</dbReference>
<feature type="domain" description="Peptidase M1 membrane alanine aminopeptidase" evidence="12">
    <location>
        <begin position="257"/>
        <end position="480"/>
    </location>
</feature>
<dbReference type="MEROPS" id="M01.017"/>
<dbReference type="EMBL" id="LN736363">
    <property type="protein sequence ID" value="CEP62120.1"/>
    <property type="molecule type" value="Genomic_DNA"/>
</dbReference>
<dbReference type="GeneID" id="34685573"/>
<feature type="domain" description="ERAP1-like C-terminal" evidence="13">
    <location>
        <begin position="550"/>
        <end position="843"/>
    </location>
</feature>
<keyword evidence="5 8" id="KW-0862">Zinc</keyword>
<dbReference type="InterPro" id="IPR042097">
    <property type="entry name" value="Aminopeptidase_N-like_N_sf"/>
</dbReference>
<keyword evidence="10" id="KW-0031">Aminopeptidase</keyword>
<keyword evidence="4 10" id="KW-0378">Hydrolase</keyword>
<evidence type="ECO:0000259" key="14">
    <source>
        <dbReference type="Pfam" id="PF17900"/>
    </source>
</evidence>
<dbReference type="InterPro" id="IPR045357">
    <property type="entry name" value="Aminopeptidase_N-like_N"/>
</dbReference>
<dbReference type="RefSeq" id="XP_022628350.1">
    <property type="nucleotide sequence ID" value="XM_022772935.1"/>
</dbReference>
<comment type="cofactor">
    <cofactor evidence="8 10">
        <name>Zn(2+)</name>
        <dbReference type="ChEBI" id="CHEBI:29105"/>
    </cofactor>
    <text evidence="8 10">Binds 1 zinc ion per subunit.</text>
</comment>
<dbReference type="PANTHER" id="PTHR11533:SF299">
    <property type="entry name" value="AMINOPEPTIDASE"/>
    <property type="match status" value="1"/>
</dbReference>
<feature type="active site" description="Proton acceptor" evidence="7">
    <location>
        <position position="331"/>
    </location>
</feature>
<dbReference type="CDD" id="cd09601">
    <property type="entry name" value="M1_APN-Q_like"/>
    <property type="match status" value="1"/>
</dbReference>
<dbReference type="GO" id="GO:0006508">
    <property type="term" value="P:proteolysis"/>
    <property type="evidence" value="ECO:0007669"/>
    <property type="project" value="UniProtKB-KW"/>
</dbReference>
<evidence type="ECO:0000313" key="15">
    <source>
        <dbReference type="EMBL" id="CEP62120.1"/>
    </source>
</evidence>
<evidence type="ECO:0000313" key="16">
    <source>
        <dbReference type="Proteomes" id="UP000054304"/>
    </source>
</evidence>
<dbReference type="EC" id="3.4.11.-" evidence="10"/>
<feature type="site" description="Transition state stabilizer" evidence="9">
    <location>
        <position position="418"/>
    </location>
</feature>
<dbReference type="GO" id="GO:2000765">
    <property type="term" value="P:regulation of cytoplasmic translation"/>
    <property type="evidence" value="ECO:0007669"/>
    <property type="project" value="EnsemblFungi"/>
</dbReference>
<dbReference type="GO" id="GO:0042254">
    <property type="term" value="P:ribosome biogenesis"/>
    <property type="evidence" value="ECO:0007669"/>
    <property type="project" value="EnsemblFungi"/>
</dbReference>
<dbReference type="PRINTS" id="PR00756">
    <property type="entry name" value="ALADIPTASE"/>
</dbReference>
<dbReference type="GO" id="GO:0043171">
    <property type="term" value="P:peptide catabolic process"/>
    <property type="evidence" value="ECO:0007669"/>
    <property type="project" value="TreeGrafter"/>
</dbReference>
<feature type="domain" description="Aminopeptidase N-like N-terminal" evidence="14">
    <location>
        <begin position="9"/>
        <end position="216"/>
    </location>
</feature>
<dbReference type="Pfam" id="PF01433">
    <property type="entry name" value="Peptidase_M1"/>
    <property type="match status" value="1"/>
</dbReference>